<feature type="compositionally biased region" description="Gly residues" evidence="1">
    <location>
        <begin position="446"/>
        <end position="455"/>
    </location>
</feature>
<feature type="region of interest" description="Disordered" evidence="1">
    <location>
        <begin position="229"/>
        <end position="292"/>
    </location>
</feature>
<dbReference type="RefSeq" id="XP_031861258.2">
    <property type="nucleotide sequence ID" value="XM_032004393.2"/>
</dbReference>
<gene>
    <name evidence="3" type="ORF">CI109_102453</name>
</gene>
<feature type="transmembrane region" description="Helical" evidence="2">
    <location>
        <begin position="158"/>
        <end position="181"/>
    </location>
</feature>
<feature type="compositionally biased region" description="Polar residues" evidence="1">
    <location>
        <begin position="339"/>
        <end position="349"/>
    </location>
</feature>
<keyword evidence="2" id="KW-0812">Transmembrane</keyword>
<feature type="compositionally biased region" description="Polar residues" evidence="1">
    <location>
        <begin position="399"/>
        <end position="411"/>
    </location>
</feature>
<evidence type="ECO:0000313" key="4">
    <source>
        <dbReference type="Proteomes" id="UP000322225"/>
    </source>
</evidence>
<keyword evidence="4" id="KW-1185">Reference proteome</keyword>
<feature type="compositionally biased region" description="Basic and acidic residues" evidence="1">
    <location>
        <begin position="229"/>
        <end position="259"/>
    </location>
</feature>
<accession>A0AAJ8LIQ5</accession>
<reference evidence="3" key="1">
    <citation type="submission" date="2017-08" db="EMBL/GenBank/DDBJ databases">
        <authorList>
            <person name="Cuomo C."/>
            <person name="Billmyre B."/>
            <person name="Heitman J."/>
        </authorList>
    </citation>
    <scope>NUCLEOTIDE SEQUENCE</scope>
    <source>
        <strain evidence="3">CBS 12478</strain>
    </source>
</reference>
<dbReference type="GeneID" id="43588526"/>
<keyword evidence="2" id="KW-1133">Transmembrane helix</keyword>
<keyword evidence="2" id="KW-0472">Membrane</keyword>
<evidence type="ECO:0000256" key="1">
    <source>
        <dbReference type="SAM" id="MobiDB-lite"/>
    </source>
</evidence>
<feature type="transmembrane region" description="Helical" evidence="2">
    <location>
        <begin position="201"/>
        <end position="221"/>
    </location>
</feature>
<dbReference type="Proteomes" id="UP000322225">
    <property type="component" value="Chromosome 4"/>
</dbReference>
<dbReference type="Pfam" id="PF12400">
    <property type="entry name" value="STIMATE"/>
    <property type="match status" value="1"/>
</dbReference>
<feature type="transmembrane region" description="Helical" evidence="2">
    <location>
        <begin position="32"/>
        <end position="55"/>
    </location>
</feature>
<dbReference type="KEGG" id="ksn:43588526"/>
<sequence length="455" mass="50115">MLFPNSTLLDPPPSSGDDGMIPPMADADRCKLLGTTGLIVQALMGVFVILSLVIKKYLEKRKRSWKIWIWDVSKQLVGQAVVHGLNILISDVVASAVHNNPCSLYFLNVLIDTTLGVGIIYFSLKGFTWLFKEHLGLEGFVSGQYGHPPRRTFWWKQLLPYLLSIIIMKLLVLLPLTLPVISDQLFRFGQSLLGWLSPRIQVIFVMAIFPLVMNVFQFCLVDQVIKGPKSPDDENGEGHDGEREYRRLPTWEGDVEHGPADGTTTTTSIRRRGSSAMVKEREDGNVPIPSSPLLSPAVYEGYGSTFPSPVGSPTKTPANGLTADENIWSRIMNSRKDGASSTEPTSSSAFDGEEGDRLEVRRDDRRARSTAPSPDSVRPELEGSEPPSPVDTLEDKGRSASSRIGTSTTRRLTTEAEVEARWTLSPPESPTVGATREERDQVGLVDVGGTGDRER</sequence>
<dbReference type="PANTHER" id="PTHR31735:SF1">
    <property type="entry name" value="VACUOLAR MEMBRANE PROTEIN YPL162C"/>
    <property type="match status" value="1"/>
</dbReference>
<feature type="transmembrane region" description="Helical" evidence="2">
    <location>
        <begin position="103"/>
        <end position="124"/>
    </location>
</feature>
<dbReference type="EMBL" id="CP144054">
    <property type="protein sequence ID" value="WWD18006.1"/>
    <property type="molecule type" value="Genomic_DNA"/>
</dbReference>
<dbReference type="AlphaFoldDB" id="A0AAJ8LIQ5"/>
<name>A0AAJ8LIQ5_9TREE</name>
<evidence type="ECO:0000313" key="3">
    <source>
        <dbReference type="EMBL" id="WWD18006.1"/>
    </source>
</evidence>
<evidence type="ECO:0000256" key="2">
    <source>
        <dbReference type="SAM" id="Phobius"/>
    </source>
</evidence>
<evidence type="ECO:0008006" key="5">
    <source>
        <dbReference type="Google" id="ProtNLM"/>
    </source>
</evidence>
<dbReference type="GO" id="GO:0016020">
    <property type="term" value="C:membrane"/>
    <property type="evidence" value="ECO:0007669"/>
    <property type="project" value="TreeGrafter"/>
</dbReference>
<dbReference type="InterPro" id="IPR022127">
    <property type="entry name" value="STIMATE/YPL162C"/>
</dbReference>
<feature type="compositionally biased region" description="Basic and acidic residues" evidence="1">
    <location>
        <begin position="355"/>
        <end position="367"/>
    </location>
</feature>
<dbReference type="PANTHER" id="PTHR31735">
    <property type="entry name" value="VACUOLAR MEMBRANE PROTEIN YPL162C"/>
    <property type="match status" value="1"/>
</dbReference>
<protein>
    <recommendedName>
        <fullName evidence="5">Vacuolar membrane protein</fullName>
    </recommendedName>
</protein>
<feature type="region of interest" description="Disordered" evidence="1">
    <location>
        <begin position="335"/>
        <end position="455"/>
    </location>
</feature>
<organism evidence="3 4">
    <name type="scientific">Kwoniella shandongensis</name>
    <dbReference type="NCBI Taxonomy" id="1734106"/>
    <lineage>
        <taxon>Eukaryota</taxon>
        <taxon>Fungi</taxon>
        <taxon>Dikarya</taxon>
        <taxon>Basidiomycota</taxon>
        <taxon>Agaricomycotina</taxon>
        <taxon>Tremellomycetes</taxon>
        <taxon>Tremellales</taxon>
        <taxon>Cryptococcaceae</taxon>
        <taxon>Kwoniella</taxon>
    </lineage>
</organism>
<proteinExistence type="predicted"/>
<feature type="transmembrane region" description="Helical" evidence="2">
    <location>
        <begin position="76"/>
        <end position="97"/>
    </location>
</feature>
<reference evidence="3" key="2">
    <citation type="submission" date="2024-01" db="EMBL/GenBank/DDBJ databases">
        <title>Comparative genomics of Cryptococcus and Kwoniella reveals pathogenesis evolution and contrasting modes of karyotype evolution via chromosome fusion or intercentromeric recombination.</title>
        <authorList>
            <person name="Coelho M.A."/>
            <person name="David-Palma M."/>
            <person name="Shea T."/>
            <person name="Bowers K."/>
            <person name="McGinley-Smith S."/>
            <person name="Mohammad A.W."/>
            <person name="Gnirke A."/>
            <person name="Yurkov A.M."/>
            <person name="Nowrousian M."/>
            <person name="Sun S."/>
            <person name="Cuomo C.A."/>
            <person name="Heitman J."/>
        </authorList>
    </citation>
    <scope>NUCLEOTIDE SEQUENCE</scope>
    <source>
        <strain evidence="3">CBS 12478</strain>
    </source>
</reference>